<dbReference type="RefSeq" id="WP_137263120.1">
    <property type="nucleotide sequence ID" value="NZ_SZQL01000015.1"/>
</dbReference>
<comment type="subcellular location">
    <subcellularLocation>
        <location evidence="1">Cell membrane</location>
        <topology evidence="1">Multi-pass membrane protein</topology>
    </subcellularLocation>
</comment>
<evidence type="ECO:0000313" key="10">
    <source>
        <dbReference type="EMBL" id="TKK66388.1"/>
    </source>
</evidence>
<keyword evidence="4 10" id="KW-0808">Transferase</keyword>
<dbReference type="GO" id="GO:0009103">
    <property type="term" value="P:lipopolysaccharide biosynthetic process"/>
    <property type="evidence" value="ECO:0007669"/>
    <property type="project" value="UniProtKB-ARBA"/>
</dbReference>
<dbReference type="GO" id="GO:0005886">
    <property type="term" value="C:plasma membrane"/>
    <property type="evidence" value="ECO:0007669"/>
    <property type="project" value="UniProtKB-SubCell"/>
</dbReference>
<evidence type="ECO:0000313" key="11">
    <source>
        <dbReference type="Proteomes" id="UP000305848"/>
    </source>
</evidence>
<protein>
    <submittedName>
        <fullName evidence="10">Glycosyltransferase family 39 protein</fullName>
    </submittedName>
</protein>
<dbReference type="InterPro" id="IPR038731">
    <property type="entry name" value="RgtA/B/C-like"/>
</dbReference>
<feature type="transmembrane region" description="Helical" evidence="8">
    <location>
        <begin position="240"/>
        <end position="259"/>
    </location>
</feature>
<feature type="transmembrane region" description="Helical" evidence="8">
    <location>
        <begin position="190"/>
        <end position="209"/>
    </location>
</feature>
<evidence type="ECO:0000256" key="1">
    <source>
        <dbReference type="ARBA" id="ARBA00004651"/>
    </source>
</evidence>
<keyword evidence="3" id="KW-0328">Glycosyltransferase</keyword>
<dbReference type="AlphaFoldDB" id="A0A4U3KV93"/>
<gene>
    <name evidence="10" type="ORF">FC093_17590</name>
</gene>
<dbReference type="EMBL" id="SZQL01000015">
    <property type="protein sequence ID" value="TKK66388.1"/>
    <property type="molecule type" value="Genomic_DNA"/>
</dbReference>
<feature type="transmembrane region" description="Helical" evidence="8">
    <location>
        <begin position="288"/>
        <end position="305"/>
    </location>
</feature>
<accession>A0A4U3KV93</accession>
<proteinExistence type="predicted"/>
<organism evidence="10 11">
    <name type="scientific">Ilyomonas limi</name>
    <dbReference type="NCBI Taxonomy" id="2575867"/>
    <lineage>
        <taxon>Bacteria</taxon>
        <taxon>Pseudomonadati</taxon>
        <taxon>Bacteroidota</taxon>
        <taxon>Chitinophagia</taxon>
        <taxon>Chitinophagales</taxon>
        <taxon>Chitinophagaceae</taxon>
        <taxon>Ilyomonas</taxon>
    </lineage>
</organism>
<evidence type="ECO:0000256" key="6">
    <source>
        <dbReference type="ARBA" id="ARBA00022989"/>
    </source>
</evidence>
<evidence type="ECO:0000256" key="4">
    <source>
        <dbReference type="ARBA" id="ARBA00022679"/>
    </source>
</evidence>
<keyword evidence="11" id="KW-1185">Reference proteome</keyword>
<feature type="transmembrane region" description="Helical" evidence="8">
    <location>
        <begin position="317"/>
        <end position="338"/>
    </location>
</feature>
<keyword evidence="2" id="KW-1003">Cell membrane</keyword>
<evidence type="ECO:0000256" key="3">
    <source>
        <dbReference type="ARBA" id="ARBA00022676"/>
    </source>
</evidence>
<evidence type="ECO:0000256" key="8">
    <source>
        <dbReference type="SAM" id="Phobius"/>
    </source>
</evidence>
<keyword evidence="7 8" id="KW-0472">Membrane</keyword>
<reference evidence="10 11" key="1">
    <citation type="submission" date="2019-05" db="EMBL/GenBank/DDBJ databases">
        <title>Panacibacter sp. strain 17mud1-8 Genome sequencing and assembly.</title>
        <authorList>
            <person name="Chhetri G."/>
        </authorList>
    </citation>
    <scope>NUCLEOTIDE SEQUENCE [LARGE SCALE GENOMIC DNA]</scope>
    <source>
        <strain evidence="10 11">17mud1-8</strain>
    </source>
</reference>
<sequence>MKNYNKLLYALALLRLVLPYLLQNPVYEPHRDEFLYLAEGNHVAWGFMEVPPMLSIFAWLTHLLGGGMFWIKLWPSLFGAATFIVAGKIVLSQGGRSFALWLLFLSFTFSVYLRLFFLFQPNPPEVFFWTMMVYSIIRYIQTGKNRWLYVFGVAVGLGMLSKYSVAFYTVSLLAGVLLTKYRTIFISKHFWLAALAGFIIFLPNLLWQYHHQFPVFHHMRELQQTQLQYISPLSFLSDQLLMFAPCFFVWLAGLYYVFFSRNEKRFRFAGWAYVFVIIILLIGRGKNYYALGAYPVLLAFGAYYLEHITIAKKMWRYIMMVPIFILGFVFLPLLLPIYEPAKLAAFYQKMGINKTGLLKWEDLKNHPLPQDFSDMLGWEEMTKKVAAAYRSLSPAEQQQTLIFCNNYGMAGAVNYYGRKYGLPEAYSDNASFLYWLPENKPMTNLILVTEDTDELAHDYIRFFKSAQFTDSVTNVYAREYGDFIMLAKGADERFTRFFHQKIAEDKAEMK</sequence>
<feature type="transmembrane region" description="Helical" evidence="8">
    <location>
        <begin position="147"/>
        <end position="178"/>
    </location>
</feature>
<dbReference type="GO" id="GO:0016763">
    <property type="term" value="F:pentosyltransferase activity"/>
    <property type="evidence" value="ECO:0007669"/>
    <property type="project" value="TreeGrafter"/>
</dbReference>
<evidence type="ECO:0000256" key="5">
    <source>
        <dbReference type="ARBA" id="ARBA00022692"/>
    </source>
</evidence>
<dbReference type="InterPro" id="IPR050297">
    <property type="entry name" value="LipidA_mod_glycosyltrf_83"/>
</dbReference>
<dbReference type="Pfam" id="PF13231">
    <property type="entry name" value="PMT_2"/>
    <property type="match status" value="1"/>
</dbReference>
<comment type="caution">
    <text evidence="10">The sequence shown here is derived from an EMBL/GenBank/DDBJ whole genome shotgun (WGS) entry which is preliminary data.</text>
</comment>
<evidence type="ECO:0000256" key="7">
    <source>
        <dbReference type="ARBA" id="ARBA00023136"/>
    </source>
</evidence>
<keyword evidence="6 8" id="KW-1133">Transmembrane helix</keyword>
<dbReference type="PANTHER" id="PTHR33908">
    <property type="entry name" value="MANNOSYLTRANSFERASE YKCB-RELATED"/>
    <property type="match status" value="1"/>
</dbReference>
<feature type="transmembrane region" description="Helical" evidence="8">
    <location>
        <begin position="266"/>
        <end position="282"/>
    </location>
</feature>
<feature type="transmembrane region" description="Helical" evidence="8">
    <location>
        <begin position="98"/>
        <end position="119"/>
    </location>
</feature>
<evidence type="ECO:0000259" key="9">
    <source>
        <dbReference type="Pfam" id="PF13231"/>
    </source>
</evidence>
<dbReference type="PANTHER" id="PTHR33908:SF11">
    <property type="entry name" value="MEMBRANE PROTEIN"/>
    <property type="match status" value="1"/>
</dbReference>
<keyword evidence="5 8" id="KW-0812">Transmembrane</keyword>
<feature type="transmembrane region" description="Helical" evidence="8">
    <location>
        <begin position="73"/>
        <end position="92"/>
    </location>
</feature>
<name>A0A4U3KV93_9BACT</name>
<dbReference type="OrthoDB" id="9813729at2"/>
<feature type="domain" description="Glycosyltransferase RgtA/B/C/D-like" evidence="9">
    <location>
        <begin position="50"/>
        <end position="207"/>
    </location>
</feature>
<dbReference type="Proteomes" id="UP000305848">
    <property type="component" value="Unassembled WGS sequence"/>
</dbReference>
<evidence type="ECO:0000256" key="2">
    <source>
        <dbReference type="ARBA" id="ARBA00022475"/>
    </source>
</evidence>